<keyword evidence="3" id="KW-1185">Reference proteome</keyword>
<comment type="caution">
    <text evidence="2">The sequence shown here is derived from an EMBL/GenBank/DDBJ whole genome shotgun (WGS) entry which is preliminary data.</text>
</comment>
<organism evidence="2 3">
    <name type="scientific">Actinomadura darangshiensis</name>
    <dbReference type="NCBI Taxonomy" id="705336"/>
    <lineage>
        <taxon>Bacteria</taxon>
        <taxon>Bacillati</taxon>
        <taxon>Actinomycetota</taxon>
        <taxon>Actinomycetes</taxon>
        <taxon>Streptosporangiales</taxon>
        <taxon>Thermomonosporaceae</taxon>
        <taxon>Actinomadura</taxon>
    </lineage>
</organism>
<evidence type="ECO:0000313" key="3">
    <source>
        <dbReference type="Proteomes" id="UP000295578"/>
    </source>
</evidence>
<dbReference type="OrthoDB" id="3483840at2"/>
<dbReference type="EMBL" id="SMKY01000005">
    <property type="protein sequence ID" value="TDD91438.1"/>
    <property type="molecule type" value="Genomic_DNA"/>
</dbReference>
<dbReference type="Proteomes" id="UP000295578">
    <property type="component" value="Unassembled WGS sequence"/>
</dbReference>
<protein>
    <submittedName>
        <fullName evidence="2">Uncharacterized protein</fullName>
    </submittedName>
</protein>
<dbReference type="AlphaFoldDB" id="A0A4R5BW95"/>
<dbReference type="RefSeq" id="WP_132193244.1">
    <property type="nucleotide sequence ID" value="NZ_SMKY01000005.1"/>
</dbReference>
<name>A0A4R5BW95_9ACTN</name>
<proteinExistence type="predicted"/>
<evidence type="ECO:0000313" key="2">
    <source>
        <dbReference type="EMBL" id="TDD91438.1"/>
    </source>
</evidence>
<accession>A0A4R5BW95</accession>
<feature type="region of interest" description="Disordered" evidence="1">
    <location>
        <begin position="1"/>
        <end position="56"/>
    </location>
</feature>
<gene>
    <name evidence="2" type="ORF">E1293_02325</name>
</gene>
<evidence type="ECO:0000256" key="1">
    <source>
        <dbReference type="SAM" id="MobiDB-lite"/>
    </source>
</evidence>
<sequence length="122" mass="12109">MGENRMDTAPSAPSLTSGAGRRPSSPVAEPTAAADPYLQLTPVPGPRAPRNPSAGTAGAVVTGIAVLVITAELGRRAGAPARLIAVWSAGACAVVIAPRLLPLPGLRHRPVLAGVASPGNGR</sequence>
<reference evidence="2 3" key="1">
    <citation type="submission" date="2019-03" db="EMBL/GenBank/DDBJ databases">
        <title>Draft genome sequences of novel Actinobacteria.</title>
        <authorList>
            <person name="Sahin N."/>
            <person name="Ay H."/>
            <person name="Saygin H."/>
        </authorList>
    </citation>
    <scope>NUCLEOTIDE SEQUENCE [LARGE SCALE GENOMIC DNA]</scope>
    <source>
        <strain evidence="2 3">DSM 45941</strain>
    </source>
</reference>